<dbReference type="InterPro" id="IPR049777">
    <property type="entry name" value="SCO2524-like"/>
</dbReference>
<dbReference type="STRING" id="479433.Caci_4782"/>
<dbReference type="eggNOG" id="ENOG502Z94V">
    <property type="taxonomic scope" value="Bacteria"/>
</dbReference>
<sequence length="622" mass="68270">MRIRGWVRGLALRTNPRQHILDTWRAFARETFSSGEWAWGGRYPSNSISDAEQILVLLYPATEVPGFRLDRPDAIEDDVLAVLKPMGSGLDIPMRMLEALEDYLARYADEEGRPTFGGGSYLLTEEPGAEVKPEQAEYDITESYSISVTLCLSAKGFLREFQRTVERRELQSRIDVAVTALDLRLTAAMVGLLRSFVVNVLSPDTPAEAVLLRTVSQGRAVGRTLTQDLRGQLQPVRDKLPELTFGLPPENEQILRDDPERFFECGWTWGVAQDAADIDLPAAEDVRQPQGVAESRPVLHFTVNALDGLADLFSIRTSRQGLLTPEQQPLREALNLRWGLALQYWSTIATFGSARWPIEDVPWQSTDGQSSPYFSELVVSIVALAQQGGGADGTIGRSVAVLEELGQRGLVSRRATDDDRGVLLHDPGVLMALRGSEEEGPPLARSYNGYAATLAKTALRVASVSTSRRNRARLIEVADTAVDHLLARRQQPDGLWDHPDNIFHRSDPAPSTPAWDMTHNVVEVFVAASSLVSAPPLADQGQVDQANAKIAEARHILDQERLTAPTAGGSLLQKLLREAEQSLNRADSLASKRPATAAALADKVLRDLDELAFARQAASRSA</sequence>
<dbReference type="EMBL" id="CP001700">
    <property type="protein sequence ID" value="ACU73643.1"/>
    <property type="molecule type" value="Genomic_DNA"/>
</dbReference>
<dbReference type="HOGENOM" id="CLU_031194_0_0_11"/>
<feature type="coiled-coil region" evidence="1">
    <location>
        <begin position="543"/>
        <end position="592"/>
    </location>
</feature>
<evidence type="ECO:0000313" key="2">
    <source>
        <dbReference type="EMBL" id="ACU73643.1"/>
    </source>
</evidence>
<gene>
    <name evidence="2" type="ordered locus">Caci_4782</name>
</gene>
<keyword evidence="3" id="KW-1185">Reference proteome</keyword>
<evidence type="ECO:0000313" key="3">
    <source>
        <dbReference type="Proteomes" id="UP000000851"/>
    </source>
</evidence>
<dbReference type="KEGG" id="cai:Caci_4782"/>
<dbReference type="AlphaFoldDB" id="C7Q1B4"/>
<keyword evidence="1" id="KW-0175">Coiled coil</keyword>
<name>C7Q1B4_CATAD</name>
<dbReference type="InParanoid" id="C7Q1B4"/>
<reference evidence="2 3" key="1">
    <citation type="journal article" date="2009" name="Stand. Genomic Sci.">
        <title>Complete genome sequence of Catenulispora acidiphila type strain (ID 139908).</title>
        <authorList>
            <person name="Copeland A."/>
            <person name="Lapidus A."/>
            <person name="Glavina Del Rio T."/>
            <person name="Nolan M."/>
            <person name="Lucas S."/>
            <person name="Chen F."/>
            <person name="Tice H."/>
            <person name="Cheng J.F."/>
            <person name="Bruce D."/>
            <person name="Goodwin L."/>
            <person name="Pitluck S."/>
            <person name="Mikhailova N."/>
            <person name="Pati A."/>
            <person name="Ivanova N."/>
            <person name="Mavromatis K."/>
            <person name="Chen A."/>
            <person name="Palaniappan K."/>
            <person name="Chain P."/>
            <person name="Land M."/>
            <person name="Hauser L."/>
            <person name="Chang Y.J."/>
            <person name="Jeffries C.D."/>
            <person name="Chertkov O."/>
            <person name="Brettin T."/>
            <person name="Detter J.C."/>
            <person name="Han C."/>
            <person name="Ali Z."/>
            <person name="Tindall B.J."/>
            <person name="Goker M."/>
            <person name="Bristow J."/>
            <person name="Eisen J.A."/>
            <person name="Markowitz V."/>
            <person name="Hugenholtz P."/>
            <person name="Kyrpides N.C."/>
            <person name="Klenk H.P."/>
        </authorList>
    </citation>
    <scope>NUCLEOTIDE SEQUENCE [LARGE SCALE GENOMIC DNA]</scope>
    <source>
        <strain evidence="3">DSM 44928 / JCM 14897 / NBRC 102108 / NRRL B-24433 / ID139908</strain>
    </source>
</reference>
<protein>
    <submittedName>
        <fullName evidence="2">Uncharacterized protein</fullName>
    </submittedName>
</protein>
<proteinExistence type="predicted"/>
<organism evidence="2 3">
    <name type="scientific">Catenulispora acidiphila (strain DSM 44928 / JCM 14897 / NBRC 102108 / NRRL B-24433 / ID139908)</name>
    <dbReference type="NCBI Taxonomy" id="479433"/>
    <lineage>
        <taxon>Bacteria</taxon>
        <taxon>Bacillati</taxon>
        <taxon>Actinomycetota</taxon>
        <taxon>Actinomycetes</taxon>
        <taxon>Catenulisporales</taxon>
        <taxon>Catenulisporaceae</taxon>
        <taxon>Catenulispora</taxon>
    </lineage>
</organism>
<accession>C7Q1B4</accession>
<evidence type="ECO:0000256" key="1">
    <source>
        <dbReference type="SAM" id="Coils"/>
    </source>
</evidence>
<dbReference type="Proteomes" id="UP000000851">
    <property type="component" value="Chromosome"/>
</dbReference>
<dbReference type="NCBIfam" id="NF040567">
    <property type="entry name" value="SCO2524_fam"/>
    <property type="match status" value="1"/>
</dbReference>